<dbReference type="AlphaFoldDB" id="A0A2J7TDZ5"/>
<dbReference type="EMBL" id="PDZR01000021">
    <property type="protein sequence ID" value="PNG24994.1"/>
    <property type="molecule type" value="Genomic_DNA"/>
</dbReference>
<gene>
    <name evidence="2" type="ORF">CR492_15970</name>
</gene>
<evidence type="ECO:0000256" key="1">
    <source>
        <dbReference type="SAM" id="MobiDB-lite"/>
    </source>
</evidence>
<comment type="caution">
    <text evidence="2">The sequence shown here is derived from an EMBL/GenBank/DDBJ whole genome shotgun (WGS) entry which is preliminary data.</text>
</comment>
<evidence type="ECO:0000313" key="3">
    <source>
        <dbReference type="Proteomes" id="UP000236286"/>
    </source>
</evidence>
<organism evidence="2 3">
    <name type="scientific">Methylocella silvestris</name>
    <dbReference type="NCBI Taxonomy" id="199596"/>
    <lineage>
        <taxon>Bacteria</taxon>
        <taxon>Pseudomonadati</taxon>
        <taxon>Pseudomonadota</taxon>
        <taxon>Alphaproteobacteria</taxon>
        <taxon>Hyphomicrobiales</taxon>
        <taxon>Beijerinckiaceae</taxon>
        <taxon>Methylocella</taxon>
    </lineage>
</organism>
<reference evidence="2 3" key="1">
    <citation type="submission" date="2017-10" db="EMBL/GenBank/DDBJ databases">
        <title>Genome announcement of Methylocella silvestris TVC from permafrost.</title>
        <authorList>
            <person name="Wang J."/>
            <person name="Geng K."/>
            <person name="Ul-Haque F."/>
            <person name="Crombie A.T."/>
            <person name="Street L.E."/>
            <person name="Wookey P.A."/>
            <person name="Murrell J.C."/>
            <person name="Pratscher J."/>
        </authorList>
    </citation>
    <scope>NUCLEOTIDE SEQUENCE [LARGE SCALE GENOMIC DNA]</scope>
    <source>
        <strain evidence="2 3">TVC</strain>
    </source>
</reference>
<accession>A0A2J7TDZ5</accession>
<dbReference type="Proteomes" id="UP000236286">
    <property type="component" value="Unassembled WGS sequence"/>
</dbReference>
<evidence type="ECO:0000313" key="2">
    <source>
        <dbReference type="EMBL" id="PNG24994.1"/>
    </source>
</evidence>
<name>A0A2J7TDZ5_METSI</name>
<feature type="region of interest" description="Disordered" evidence="1">
    <location>
        <begin position="1"/>
        <end position="36"/>
    </location>
</feature>
<protein>
    <submittedName>
        <fullName evidence="2">Uncharacterized protein</fullName>
    </submittedName>
</protein>
<proteinExistence type="predicted"/>
<sequence length="89" mass="9754">MLRRLRPQRRGQEDDARNRRKTANEGGETRRGRAGAAVACRQGVSPDKSMAAPCGALVKQLWSAAIYAAGRPQLSSASLEFFYFTEAPD</sequence>